<dbReference type="EMBL" id="LYDR01000076">
    <property type="protein sequence ID" value="ODA31729.1"/>
    <property type="molecule type" value="Genomic_DNA"/>
</dbReference>
<organism evidence="3 4">
    <name type="scientific">Planctopirus hydrillae</name>
    <dbReference type="NCBI Taxonomy" id="1841610"/>
    <lineage>
        <taxon>Bacteria</taxon>
        <taxon>Pseudomonadati</taxon>
        <taxon>Planctomycetota</taxon>
        <taxon>Planctomycetia</taxon>
        <taxon>Planctomycetales</taxon>
        <taxon>Planctomycetaceae</taxon>
        <taxon>Planctopirus</taxon>
    </lineage>
</organism>
<dbReference type="AlphaFoldDB" id="A0A1C3EET3"/>
<feature type="compositionally biased region" description="Low complexity" evidence="1">
    <location>
        <begin position="17"/>
        <end position="32"/>
    </location>
</feature>
<keyword evidence="2" id="KW-1133">Transmembrane helix</keyword>
<dbReference type="Proteomes" id="UP000094828">
    <property type="component" value="Unassembled WGS sequence"/>
</dbReference>
<dbReference type="RefSeq" id="WP_068847769.1">
    <property type="nucleotide sequence ID" value="NZ_LYDR01000076.1"/>
</dbReference>
<dbReference type="OrthoDB" id="246218at2"/>
<evidence type="ECO:0000313" key="4">
    <source>
        <dbReference type="Proteomes" id="UP000094828"/>
    </source>
</evidence>
<keyword evidence="2" id="KW-0812">Transmembrane</keyword>
<reference evidence="3 4" key="1">
    <citation type="submission" date="2016-05" db="EMBL/GenBank/DDBJ databases">
        <title>Genomic and physiological characterization of Planctopirus sp. isolated from fresh water lake.</title>
        <authorList>
            <person name="Subhash Y."/>
            <person name="Ramana C."/>
        </authorList>
    </citation>
    <scope>NUCLEOTIDE SEQUENCE [LARGE SCALE GENOMIC DNA]</scope>
    <source>
        <strain evidence="3 4">JC280</strain>
    </source>
</reference>
<name>A0A1C3EET3_9PLAN</name>
<keyword evidence="2" id="KW-0472">Membrane</keyword>
<evidence type="ECO:0000313" key="3">
    <source>
        <dbReference type="EMBL" id="ODA31729.1"/>
    </source>
</evidence>
<evidence type="ECO:0000256" key="2">
    <source>
        <dbReference type="SAM" id="Phobius"/>
    </source>
</evidence>
<gene>
    <name evidence="3" type="ORF">A6X21_22225</name>
</gene>
<feature type="compositionally biased region" description="Polar residues" evidence="1">
    <location>
        <begin position="1"/>
        <end position="10"/>
    </location>
</feature>
<feature type="region of interest" description="Disordered" evidence="1">
    <location>
        <begin position="1"/>
        <end position="59"/>
    </location>
</feature>
<proteinExistence type="predicted"/>
<sequence length="292" mass="31251">MSQGPATTPAQVPPLPAAASADAQPAGSQAPAWLKSRQQKLSNKPETSPGIDLSGAGAPDNDQTWARRLLNYSLTSYGLSLLIHLAALVVLSFWFFSTNLPQGLQLFGGLANAPEDQLILDTALSTIDNTPAARIDMAPIDALTQSAVGFDPLDAAASAKEGTGDNPDGEGVAMPSVGVPSFAITKGSFSVWTEPKDPKPRQNYYIIVHIKLPPNQTVYPSSDLTGEVIGTDGYRLIIQRAIKEADTPARIKVKNNGVQLKIFVPGAERLVRDEIRVNSRVLKEKQTIEIEF</sequence>
<keyword evidence="4" id="KW-1185">Reference proteome</keyword>
<protein>
    <submittedName>
        <fullName evidence="3">Uncharacterized protein</fullName>
    </submittedName>
</protein>
<accession>A0A1C3EET3</accession>
<comment type="caution">
    <text evidence="3">The sequence shown here is derived from an EMBL/GenBank/DDBJ whole genome shotgun (WGS) entry which is preliminary data.</text>
</comment>
<evidence type="ECO:0000256" key="1">
    <source>
        <dbReference type="SAM" id="MobiDB-lite"/>
    </source>
</evidence>
<feature type="transmembrane region" description="Helical" evidence="2">
    <location>
        <begin position="77"/>
        <end position="96"/>
    </location>
</feature>